<proteinExistence type="predicted"/>
<organism evidence="1 2">
    <name type="scientific">Rhipicephalus sanguineus</name>
    <name type="common">Brown dog tick</name>
    <name type="synonym">Ixodes sanguineus</name>
    <dbReference type="NCBI Taxonomy" id="34632"/>
    <lineage>
        <taxon>Eukaryota</taxon>
        <taxon>Metazoa</taxon>
        <taxon>Ecdysozoa</taxon>
        <taxon>Arthropoda</taxon>
        <taxon>Chelicerata</taxon>
        <taxon>Arachnida</taxon>
        <taxon>Acari</taxon>
        <taxon>Parasitiformes</taxon>
        <taxon>Ixodida</taxon>
        <taxon>Ixodoidea</taxon>
        <taxon>Ixodidae</taxon>
        <taxon>Rhipicephalinae</taxon>
        <taxon>Rhipicephalus</taxon>
        <taxon>Rhipicephalus</taxon>
    </lineage>
</organism>
<accession>A0A9D4T8P1</accession>
<reference evidence="1" key="1">
    <citation type="journal article" date="2020" name="Cell">
        <title>Large-Scale Comparative Analyses of Tick Genomes Elucidate Their Genetic Diversity and Vector Capacities.</title>
        <authorList>
            <consortium name="Tick Genome and Microbiome Consortium (TIGMIC)"/>
            <person name="Jia N."/>
            <person name="Wang J."/>
            <person name="Shi W."/>
            <person name="Du L."/>
            <person name="Sun Y."/>
            <person name="Zhan W."/>
            <person name="Jiang J.F."/>
            <person name="Wang Q."/>
            <person name="Zhang B."/>
            <person name="Ji P."/>
            <person name="Bell-Sakyi L."/>
            <person name="Cui X.M."/>
            <person name="Yuan T.T."/>
            <person name="Jiang B.G."/>
            <person name="Yang W.F."/>
            <person name="Lam T.T."/>
            <person name="Chang Q.C."/>
            <person name="Ding S.J."/>
            <person name="Wang X.J."/>
            <person name="Zhu J.G."/>
            <person name="Ruan X.D."/>
            <person name="Zhao L."/>
            <person name="Wei J.T."/>
            <person name="Ye R.Z."/>
            <person name="Que T.C."/>
            <person name="Du C.H."/>
            <person name="Zhou Y.H."/>
            <person name="Cheng J.X."/>
            <person name="Dai P.F."/>
            <person name="Guo W.B."/>
            <person name="Han X.H."/>
            <person name="Huang E.J."/>
            <person name="Li L.F."/>
            <person name="Wei W."/>
            <person name="Gao Y.C."/>
            <person name="Liu J.Z."/>
            <person name="Shao H.Z."/>
            <person name="Wang X."/>
            <person name="Wang C.C."/>
            <person name="Yang T.C."/>
            <person name="Huo Q.B."/>
            <person name="Li W."/>
            <person name="Chen H.Y."/>
            <person name="Chen S.E."/>
            <person name="Zhou L.G."/>
            <person name="Ni X.B."/>
            <person name="Tian J.H."/>
            <person name="Sheng Y."/>
            <person name="Liu T."/>
            <person name="Pan Y.S."/>
            <person name="Xia L.Y."/>
            <person name="Li J."/>
            <person name="Zhao F."/>
            <person name="Cao W.C."/>
        </authorList>
    </citation>
    <scope>NUCLEOTIDE SEQUENCE</scope>
    <source>
        <strain evidence="1">Rsan-2018</strain>
    </source>
</reference>
<dbReference type="EMBL" id="JABSTV010001245">
    <property type="protein sequence ID" value="KAH7982595.1"/>
    <property type="molecule type" value="Genomic_DNA"/>
</dbReference>
<name>A0A9D4T8P1_RHISA</name>
<reference evidence="1" key="2">
    <citation type="submission" date="2021-09" db="EMBL/GenBank/DDBJ databases">
        <authorList>
            <person name="Jia N."/>
            <person name="Wang J."/>
            <person name="Shi W."/>
            <person name="Du L."/>
            <person name="Sun Y."/>
            <person name="Zhan W."/>
            <person name="Jiang J."/>
            <person name="Wang Q."/>
            <person name="Zhang B."/>
            <person name="Ji P."/>
            <person name="Sakyi L.B."/>
            <person name="Cui X."/>
            <person name="Yuan T."/>
            <person name="Jiang B."/>
            <person name="Yang W."/>
            <person name="Lam T.T.-Y."/>
            <person name="Chang Q."/>
            <person name="Ding S."/>
            <person name="Wang X."/>
            <person name="Zhu J."/>
            <person name="Ruan X."/>
            <person name="Zhao L."/>
            <person name="Wei J."/>
            <person name="Que T."/>
            <person name="Du C."/>
            <person name="Cheng J."/>
            <person name="Dai P."/>
            <person name="Han X."/>
            <person name="Huang E."/>
            <person name="Gao Y."/>
            <person name="Liu J."/>
            <person name="Shao H."/>
            <person name="Ye R."/>
            <person name="Li L."/>
            <person name="Wei W."/>
            <person name="Wang X."/>
            <person name="Wang C."/>
            <person name="Huo Q."/>
            <person name="Li W."/>
            <person name="Guo W."/>
            <person name="Chen H."/>
            <person name="Chen S."/>
            <person name="Zhou L."/>
            <person name="Zhou L."/>
            <person name="Ni X."/>
            <person name="Tian J."/>
            <person name="Zhou Y."/>
            <person name="Sheng Y."/>
            <person name="Liu T."/>
            <person name="Pan Y."/>
            <person name="Xia L."/>
            <person name="Li J."/>
            <person name="Zhao F."/>
            <person name="Cao W."/>
        </authorList>
    </citation>
    <scope>NUCLEOTIDE SEQUENCE</scope>
    <source>
        <strain evidence="1">Rsan-2018</strain>
        <tissue evidence="1">Larvae</tissue>
    </source>
</reference>
<comment type="caution">
    <text evidence="1">The sequence shown here is derived from an EMBL/GenBank/DDBJ whole genome shotgun (WGS) entry which is preliminary data.</text>
</comment>
<keyword evidence="2" id="KW-1185">Reference proteome</keyword>
<dbReference type="AlphaFoldDB" id="A0A9D4T8P1"/>
<gene>
    <name evidence="1" type="ORF">HPB52_006046</name>
</gene>
<evidence type="ECO:0000313" key="2">
    <source>
        <dbReference type="Proteomes" id="UP000821837"/>
    </source>
</evidence>
<dbReference type="Proteomes" id="UP000821837">
    <property type="component" value="Chromosome 1"/>
</dbReference>
<evidence type="ECO:0000313" key="1">
    <source>
        <dbReference type="EMBL" id="KAH7982595.1"/>
    </source>
</evidence>
<protein>
    <submittedName>
        <fullName evidence="1">Uncharacterized protein</fullName>
    </submittedName>
</protein>
<sequence length="130" mass="14374">MGQPTPSSSAKLICSCKGTCGGNDWTAQVIERGLPFWTLREPSRAQDCTHNPMARSAENIASVQLWLLLLLSNHGHSVQLLRTAGFIARHHMKRHSRVDTAAALEQTPWAVCAAGSRCRPHQLPSSRYFQ</sequence>